<accession>A0A7W7RIM5</accession>
<dbReference type="RefSeq" id="WP_184580275.1">
    <property type="nucleotide sequence ID" value="NZ_JACHJT010000001.1"/>
</dbReference>
<organism evidence="1 2">
    <name type="scientific">Lipingzhangella halophila</name>
    <dbReference type="NCBI Taxonomy" id="1783352"/>
    <lineage>
        <taxon>Bacteria</taxon>
        <taxon>Bacillati</taxon>
        <taxon>Actinomycetota</taxon>
        <taxon>Actinomycetes</taxon>
        <taxon>Streptosporangiales</taxon>
        <taxon>Nocardiopsidaceae</taxon>
        <taxon>Lipingzhangella</taxon>
    </lineage>
</organism>
<evidence type="ECO:0000313" key="2">
    <source>
        <dbReference type="Proteomes" id="UP000523007"/>
    </source>
</evidence>
<dbReference type="AlphaFoldDB" id="A0A7W7RIM5"/>
<name>A0A7W7RIM5_9ACTN</name>
<evidence type="ECO:0000313" key="1">
    <source>
        <dbReference type="EMBL" id="MBB4932680.1"/>
    </source>
</evidence>
<dbReference type="Proteomes" id="UP000523007">
    <property type="component" value="Unassembled WGS sequence"/>
</dbReference>
<dbReference type="EMBL" id="JACHJT010000001">
    <property type="protein sequence ID" value="MBB4932680.1"/>
    <property type="molecule type" value="Genomic_DNA"/>
</dbReference>
<protein>
    <submittedName>
        <fullName evidence="1">Uncharacterized protein</fullName>
    </submittedName>
</protein>
<comment type="caution">
    <text evidence="1">The sequence shown here is derived from an EMBL/GenBank/DDBJ whole genome shotgun (WGS) entry which is preliminary data.</text>
</comment>
<keyword evidence="2" id="KW-1185">Reference proteome</keyword>
<proteinExistence type="predicted"/>
<sequence length="139" mass="14553">MGAAVVERLLPGVLGLVLQVAHRLRAVAVVVLAQAVLQHQHQLAHGSAAVLVQHRLLADPPLPAGLRIGRRDLGRFDDQRSHQPPVPVRAHVGAVLQQHHARGVGVPAVDHRTTGFDGAVLVAAGVGAVKGPHVVTQQP</sequence>
<reference evidence="1 2" key="1">
    <citation type="submission" date="2020-08" db="EMBL/GenBank/DDBJ databases">
        <title>Sequencing the genomes of 1000 actinobacteria strains.</title>
        <authorList>
            <person name="Klenk H.-P."/>
        </authorList>
    </citation>
    <scope>NUCLEOTIDE SEQUENCE [LARGE SCALE GENOMIC DNA]</scope>
    <source>
        <strain evidence="1 2">DSM 102030</strain>
    </source>
</reference>
<gene>
    <name evidence="1" type="ORF">F4561_003500</name>
</gene>